<dbReference type="EMBL" id="KZ679006">
    <property type="protein sequence ID" value="PSS27757.1"/>
    <property type="molecule type" value="Genomic_DNA"/>
</dbReference>
<dbReference type="Proteomes" id="UP000241818">
    <property type="component" value="Unassembled WGS sequence"/>
</dbReference>
<evidence type="ECO:0000313" key="1">
    <source>
        <dbReference type="EMBL" id="PSS27757.1"/>
    </source>
</evidence>
<name>A0A2T3BEB2_AMORE</name>
<proteinExistence type="predicted"/>
<feature type="non-terminal residue" evidence="1">
    <location>
        <position position="197"/>
    </location>
</feature>
<dbReference type="RefSeq" id="XP_024725282.1">
    <property type="nucleotide sequence ID" value="XM_024861491.1"/>
</dbReference>
<accession>A0A2T3BEB2</accession>
<evidence type="ECO:0000313" key="2">
    <source>
        <dbReference type="Proteomes" id="UP000241818"/>
    </source>
</evidence>
<dbReference type="AlphaFoldDB" id="A0A2T3BEB2"/>
<protein>
    <recommendedName>
        <fullName evidence="3">Glycoside hydrolase family 23 protein</fullName>
    </recommendedName>
</protein>
<gene>
    <name evidence="1" type="ORF">M430DRAFT_112852</name>
</gene>
<reference evidence="1 2" key="1">
    <citation type="journal article" date="2018" name="New Phytol.">
        <title>Comparative genomics and transcriptomics depict ericoid mycorrhizal fungi as versatile saprotrophs and plant mutualists.</title>
        <authorList>
            <person name="Martino E."/>
            <person name="Morin E."/>
            <person name="Grelet G.A."/>
            <person name="Kuo A."/>
            <person name="Kohler A."/>
            <person name="Daghino S."/>
            <person name="Barry K.W."/>
            <person name="Cichocki N."/>
            <person name="Clum A."/>
            <person name="Dockter R.B."/>
            <person name="Hainaut M."/>
            <person name="Kuo R.C."/>
            <person name="LaButti K."/>
            <person name="Lindahl B.D."/>
            <person name="Lindquist E.A."/>
            <person name="Lipzen A."/>
            <person name="Khouja H.R."/>
            <person name="Magnuson J."/>
            <person name="Murat C."/>
            <person name="Ohm R.A."/>
            <person name="Singer S.W."/>
            <person name="Spatafora J.W."/>
            <person name="Wang M."/>
            <person name="Veneault-Fourrey C."/>
            <person name="Henrissat B."/>
            <person name="Grigoriev I.V."/>
            <person name="Martin F.M."/>
            <person name="Perotto S."/>
        </authorList>
    </citation>
    <scope>NUCLEOTIDE SEQUENCE [LARGE SCALE GENOMIC DNA]</scope>
    <source>
        <strain evidence="1 2">ATCC 22711</strain>
    </source>
</reference>
<dbReference type="Gene3D" id="1.10.530.10">
    <property type="match status" value="1"/>
</dbReference>
<dbReference type="InterPro" id="IPR023346">
    <property type="entry name" value="Lysozyme-like_dom_sf"/>
</dbReference>
<dbReference type="OrthoDB" id="1193027at2759"/>
<keyword evidence="2" id="KW-1185">Reference proteome</keyword>
<dbReference type="SUPFAM" id="SSF53955">
    <property type="entry name" value="Lysozyme-like"/>
    <property type="match status" value="1"/>
</dbReference>
<dbReference type="GeneID" id="36569572"/>
<dbReference type="InParanoid" id="A0A2T3BEB2"/>
<sequence length="197" mass="20853">MYTGDGSDWPSLDKWIGSFEDMFNNNKQILSSSCSQWNVPNNSEEEISAIHDGVLTVSKQTNVDPKYIFATIMQESGGCVRVPSTNGGVQNPGIMQDHDGSANCINVNPCPASTITKMISEGTAGTASGDGLANCLNQAASMGGKGAQAFYWASRIYNTGSYIAGSDLGKPKYGTSCYSSDMANRLTGWVGLKTSCT</sequence>
<organism evidence="1 2">
    <name type="scientific">Amorphotheca resinae ATCC 22711</name>
    <dbReference type="NCBI Taxonomy" id="857342"/>
    <lineage>
        <taxon>Eukaryota</taxon>
        <taxon>Fungi</taxon>
        <taxon>Dikarya</taxon>
        <taxon>Ascomycota</taxon>
        <taxon>Pezizomycotina</taxon>
        <taxon>Leotiomycetes</taxon>
        <taxon>Helotiales</taxon>
        <taxon>Amorphothecaceae</taxon>
        <taxon>Amorphotheca</taxon>
    </lineage>
</organism>
<evidence type="ECO:0008006" key="3">
    <source>
        <dbReference type="Google" id="ProtNLM"/>
    </source>
</evidence>